<proteinExistence type="predicted"/>
<keyword evidence="2" id="KW-1185">Reference proteome</keyword>
<organism evidence="1 2">
    <name type="scientific">Eucalyptus globulus</name>
    <name type="common">Tasmanian blue gum</name>
    <dbReference type="NCBI Taxonomy" id="34317"/>
    <lineage>
        <taxon>Eukaryota</taxon>
        <taxon>Viridiplantae</taxon>
        <taxon>Streptophyta</taxon>
        <taxon>Embryophyta</taxon>
        <taxon>Tracheophyta</taxon>
        <taxon>Spermatophyta</taxon>
        <taxon>Magnoliopsida</taxon>
        <taxon>eudicotyledons</taxon>
        <taxon>Gunneridae</taxon>
        <taxon>Pentapetalae</taxon>
        <taxon>rosids</taxon>
        <taxon>malvids</taxon>
        <taxon>Myrtales</taxon>
        <taxon>Myrtaceae</taxon>
        <taxon>Myrtoideae</taxon>
        <taxon>Eucalypteae</taxon>
        <taxon>Eucalyptus</taxon>
    </lineage>
</organism>
<dbReference type="PANTHER" id="PTHR33070:SF7">
    <property type="entry name" value="RX N-TERMINAL DOMAIN-CONTAINING PROTEIN"/>
    <property type="match status" value="1"/>
</dbReference>
<protein>
    <submittedName>
        <fullName evidence="1">Uncharacterized protein</fullName>
    </submittedName>
</protein>
<gene>
    <name evidence="1" type="ORF">ACJRO7_035068</name>
</gene>
<dbReference type="Proteomes" id="UP001634007">
    <property type="component" value="Unassembled WGS sequence"/>
</dbReference>
<accession>A0ABD3JF56</accession>
<evidence type="ECO:0000313" key="2">
    <source>
        <dbReference type="Proteomes" id="UP001634007"/>
    </source>
</evidence>
<reference evidence="1 2" key="1">
    <citation type="submission" date="2024-11" db="EMBL/GenBank/DDBJ databases">
        <title>Chromosome-level genome assembly of Eucalyptus globulus Labill. provides insights into its genome evolution.</title>
        <authorList>
            <person name="Li X."/>
        </authorList>
    </citation>
    <scope>NUCLEOTIDE SEQUENCE [LARGE SCALE GENOMIC DNA]</scope>
    <source>
        <strain evidence="1">CL2024</strain>
        <tissue evidence="1">Fresh tender leaves</tissue>
    </source>
</reference>
<comment type="caution">
    <text evidence="1">The sequence shown here is derived from an EMBL/GenBank/DDBJ whole genome shotgun (WGS) entry which is preliminary data.</text>
</comment>
<dbReference type="EMBL" id="JBJKBG010000009">
    <property type="protein sequence ID" value="KAL3722801.1"/>
    <property type="molecule type" value="Genomic_DNA"/>
</dbReference>
<name>A0ABD3JF56_EUCGL</name>
<dbReference type="PANTHER" id="PTHR33070">
    <property type="entry name" value="OS06G0725500 PROTEIN"/>
    <property type="match status" value="1"/>
</dbReference>
<sequence length="103" mass="11624">MMASASNLKFHFHARSVSLSSKHHPLIQQADGQLDRIRCLDAAASPLLSLASSRISCLEEFYDSLDDLLLLLYTKQSFACEEHRDELLDQSLRPLDLCSSTRM</sequence>
<evidence type="ECO:0000313" key="1">
    <source>
        <dbReference type="EMBL" id="KAL3722801.1"/>
    </source>
</evidence>
<dbReference type="Pfam" id="PF03087">
    <property type="entry name" value="BPS1"/>
    <property type="match status" value="1"/>
</dbReference>
<dbReference type="InterPro" id="IPR004320">
    <property type="entry name" value="BPS1_pln"/>
</dbReference>
<dbReference type="AlphaFoldDB" id="A0ABD3JF56"/>